<dbReference type="STRING" id="1184151.AW736_12705"/>
<dbReference type="InterPro" id="IPR008929">
    <property type="entry name" value="Chondroitin_lyas"/>
</dbReference>
<sequence>MKNHPAPCPRCFQSRAAPAFFAALLSLGMTVFLLGSPLFAAVSPEPVLFFNRAGIKTLKERVASPAYKPTWDPILAYADGVCDPGSRHYADPVAFVEAARNTKEKNLTHMFPRRLSGWMETLSFAHAMTGKKKYKEHAIKLLHAGIDDAIVNVVNGSIYAGVRGDMMRALAIGLDYFSPLMTPEQRAPVVEAARKCMESLAEEFARPDSQWHAWTVPHNFSGVTGGAAGLLALVLREDFPDKSREWLGMAETIVLNWLDAAFEDKGANIEGVDYMQYGLGNALMLAEALARVEKRRAIIEHPKLKMVSYFLAMQILPGASGYEARNDSRYDSDRGESKGTGAPFLLLLASGFNDATRADPLAAWLWTQSRRADKNLMQIAWHHLGVEHLGSQVKSPAQLIPAPYGEHFKKRGLCVWRTGWAKDDTYFAIEAGHYIPVTHNQGDKGHFTLYGLGQRWAVDVGYGNNRDPKGRSQTVTHSCVLVDGKGQALSGGGLGTDGDVLDYINNNAFGYALIDAKSAYNKNDKDMPGVPVTKALRHAFYVRPSEGVPAYAVVLDDIEEEGAPHAFTWQMITWETMQVSEKDSGTFVVAPSGGSSQPRMVVRVSAATGLDLAHAPLELAGAPGIDPLKYIKLTATSQSTGNPRFAALLAPLPAGYRHDPALSVRKISQGTLVSIEWPGRIDRILWNGDKATLMNPVKPAK</sequence>
<dbReference type="AlphaFoldDB" id="A0A178IJV8"/>
<accession>A0A178IJV8</accession>
<dbReference type="Gene3D" id="1.50.10.100">
    <property type="entry name" value="Chondroitin AC/alginate lyase"/>
    <property type="match status" value="1"/>
</dbReference>
<keyword evidence="4" id="KW-1185">Reference proteome</keyword>
<evidence type="ECO:0000313" key="3">
    <source>
        <dbReference type="EMBL" id="OAM89535.1"/>
    </source>
</evidence>
<dbReference type="GO" id="GO:0016829">
    <property type="term" value="F:lyase activity"/>
    <property type="evidence" value="ECO:0007669"/>
    <property type="project" value="InterPro"/>
</dbReference>
<comment type="subcellular location">
    <subcellularLocation>
        <location evidence="1">Cell envelope</location>
    </subcellularLocation>
</comment>
<protein>
    <recommendedName>
        <fullName evidence="2">Heparinase II/III-like C-terminal domain-containing protein</fullName>
    </recommendedName>
</protein>
<feature type="domain" description="Heparinase II/III-like C-terminal" evidence="2">
    <location>
        <begin position="406"/>
        <end position="493"/>
    </location>
</feature>
<reference evidence="3 4" key="1">
    <citation type="submission" date="2016-01" db="EMBL/GenBank/DDBJ databases">
        <title>High potential of lignocellulose degradation of a new Verrucomicrobia species.</title>
        <authorList>
            <person name="Wang Y."/>
            <person name="Shi Y."/>
            <person name="Qiu Z."/>
            <person name="Liu S."/>
            <person name="Yang H."/>
        </authorList>
    </citation>
    <scope>NUCLEOTIDE SEQUENCE [LARGE SCALE GENOMIC DNA]</scope>
    <source>
        <strain evidence="3 4">TSB47</strain>
    </source>
</reference>
<evidence type="ECO:0000313" key="4">
    <source>
        <dbReference type="Proteomes" id="UP000078486"/>
    </source>
</evidence>
<dbReference type="GO" id="GO:0030313">
    <property type="term" value="C:cell envelope"/>
    <property type="evidence" value="ECO:0007669"/>
    <property type="project" value="UniProtKB-SubCell"/>
</dbReference>
<dbReference type="EMBL" id="LRRQ01000089">
    <property type="protein sequence ID" value="OAM89535.1"/>
    <property type="molecule type" value="Genomic_DNA"/>
</dbReference>
<gene>
    <name evidence="3" type="ORF">AW736_12705</name>
</gene>
<dbReference type="Proteomes" id="UP000078486">
    <property type="component" value="Unassembled WGS sequence"/>
</dbReference>
<evidence type="ECO:0000259" key="2">
    <source>
        <dbReference type="Pfam" id="PF07940"/>
    </source>
</evidence>
<dbReference type="SUPFAM" id="SSF48230">
    <property type="entry name" value="Chondroitin AC/alginate lyase"/>
    <property type="match status" value="1"/>
</dbReference>
<comment type="caution">
    <text evidence="3">The sequence shown here is derived from an EMBL/GenBank/DDBJ whole genome shotgun (WGS) entry which is preliminary data.</text>
</comment>
<proteinExistence type="predicted"/>
<evidence type="ECO:0000256" key="1">
    <source>
        <dbReference type="ARBA" id="ARBA00004196"/>
    </source>
</evidence>
<name>A0A178IJV8_9BACT</name>
<dbReference type="InterPro" id="IPR012480">
    <property type="entry name" value="Hepar_II_III_C"/>
</dbReference>
<dbReference type="OrthoDB" id="182272at2"/>
<organism evidence="3 4">
    <name type="scientific">Termitidicoccus mucosus</name>
    <dbReference type="NCBI Taxonomy" id="1184151"/>
    <lineage>
        <taxon>Bacteria</taxon>
        <taxon>Pseudomonadati</taxon>
        <taxon>Verrucomicrobiota</taxon>
        <taxon>Opitutia</taxon>
        <taxon>Opitutales</taxon>
        <taxon>Opitutaceae</taxon>
        <taxon>Termitidicoccus</taxon>
    </lineage>
</organism>
<dbReference type="Pfam" id="PF07940">
    <property type="entry name" value="Hepar_II_III_C"/>
    <property type="match status" value="1"/>
</dbReference>
<dbReference type="Gene3D" id="2.70.98.70">
    <property type="match status" value="1"/>
</dbReference>